<keyword evidence="2 12" id="KW-0639">Primosome</keyword>
<dbReference type="InterPro" id="IPR037068">
    <property type="entry name" value="DNA_primase_core_N_sf"/>
</dbReference>
<evidence type="ECO:0000313" key="17">
    <source>
        <dbReference type="Proteomes" id="UP000322876"/>
    </source>
</evidence>
<keyword evidence="5 12" id="KW-0235">DNA replication</keyword>
<keyword evidence="8 12" id="KW-0862">Zinc</keyword>
<evidence type="ECO:0000256" key="12">
    <source>
        <dbReference type="HAMAP-Rule" id="MF_00974"/>
    </source>
</evidence>
<keyword evidence="7 12" id="KW-0863">Zinc-finger</keyword>
<organism evidence="16 17">
    <name type="scientific">Deferribacter autotrophicus</name>
    <dbReference type="NCBI Taxonomy" id="500465"/>
    <lineage>
        <taxon>Bacteria</taxon>
        <taxon>Pseudomonadati</taxon>
        <taxon>Deferribacterota</taxon>
        <taxon>Deferribacteres</taxon>
        <taxon>Deferribacterales</taxon>
        <taxon>Deferribacteraceae</taxon>
        <taxon>Deferribacter</taxon>
    </lineage>
</organism>
<dbReference type="InterPro" id="IPR030846">
    <property type="entry name" value="DnaG_bac"/>
</dbReference>
<keyword evidence="17" id="KW-1185">Reference proteome</keyword>
<dbReference type="SMART" id="SM00400">
    <property type="entry name" value="ZnF_CHCC"/>
    <property type="match status" value="1"/>
</dbReference>
<dbReference type="GO" id="GO:0008270">
    <property type="term" value="F:zinc ion binding"/>
    <property type="evidence" value="ECO:0007669"/>
    <property type="project" value="UniProtKB-UniRule"/>
</dbReference>
<evidence type="ECO:0000256" key="1">
    <source>
        <dbReference type="ARBA" id="ARBA00022478"/>
    </source>
</evidence>
<dbReference type="Pfam" id="PF01807">
    <property type="entry name" value="Zn_ribbon_DnaG"/>
    <property type="match status" value="1"/>
</dbReference>
<dbReference type="Proteomes" id="UP000322876">
    <property type="component" value="Unassembled WGS sequence"/>
</dbReference>
<dbReference type="InterPro" id="IPR013264">
    <property type="entry name" value="DNAG_N"/>
</dbReference>
<feature type="domain" description="Toprim" evidence="15">
    <location>
        <begin position="247"/>
        <end position="330"/>
    </location>
</feature>
<comment type="subunit">
    <text evidence="12">Monomer. Interacts with DnaB.</text>
</comment>
<keyword evidence="4 12" id="KW-0548">Nucleotidyltransferase</keyword>
<comment type="domain">
    <text evidence="12">Contains an N-terminal zinc-binding domain, a central core domain that contains the primase activity, and a C-terminal DnaB-binding domain.</text>
</comment>
<dbReference type="SMART" id="SM00493">
    <property type="entry name" value="TOPRIM"/>
    <property type="match status" value="1"/>
</dbReference>
<evidence type="ECO:0000256" key="5">
    <source>
        <dbReference type="ARBA" id="ARBA00022705"/>
    </source>
</evidence>
<accession>A0A5A8F858</accession>
<keyword evidence="1 12" id="KW-0240">DNA-directed RNA polymerase</keyword>
<dbReference type="InterPro" id="IPR034151">
    <property type="entry name" value="TOPRIM_DnaG_bac"/>
</dbReference>
<proteinExistence type="inferred from homology"/>
<dbReference type="RefSeq" id="WP_149265249.1">
    <property type="nucleotide sequence ID" value="NZ_VFJB01000001.1"/>
</dbReference>
<dbReference type="InterPro" id="IPR006171">
    <property type="entry name" value="TOPRIM_dom"/>
</dbReference>
<dbReference type="Pfam" id="PF08275">
    <property type="entry name" value="DNAG_N"/>
    <property type="match status" value="1"/>
</dbReference>
<reference evidence="16 17" key="1">
    <citation type="submission" date="2019-06" db="EMBL/GenBank/DDBJ databases">
        <title>Genomic insights into carbon and energy metabolism of Deferribacter autotrophicus revealed new metabolic traits in the phylum Deferribacteres.</title>
        <authorList>
            <person name="Slobodkin A.I."/>
            <person name="Slobodkina G.B."/>
            <person name="Allioux M."/>
            <person name="Alain K."/>
            <person name="Jebbar M."/>
            <person name="Shadrin V."/>
            <person name="Kublanov I.V."/>
            <person name="Toshchakov S.V."/>
            <person name="Bonch-Osmolovskaya E.A."/>
        </authorList>
    </citation>
    <scope>NUCLEOTIDE SEQUENCE [LARGE SCALE GENOMIC DNA]</scope>
    <source>
        <strain evidence="16 17">SL50</strain>
    </source>
</reference>
<dbReference type="InterPro" id="IPR006295">
    <property type="entry name" value="DNA_primase_DnaG"/>
</dbReference>
<evidence type="ECO:0000256" key="6">
    <source>
        <dbReference type="ARBA" id="ARBA00022723"/>
    </source>
</evidence>
<keyword evidence="9" id="KW-0460">Magnesium</keyword>
<protein>
    <recommendedName>
        <fullName evidence="12 13">DNA primase</fullName>
        <ecNumber evidence="12">2.7.7.101</ecNumber>
    </recommendedName>
</protein>
<evidence type="ECO:0000256" key="4">
    <source>
        <dbReference type="ARBA" id="ARBA00022695"/>
    </source>
</evidence>
<dbReference type="GO" id="GO:0005737">
    <property type="term" value="C:cytoplasm"/>
    <property type="evidence" value="ECO:0007669"/>
    <property type="project" value="TreeGrafter"/>
</dbReference>
<evidence type="ECO:0000256" key="9">
    <source>
        <dbReference type="ARBA" id="ARBA00022842"/>
    </source>
</evidence>
<dbReference type="Gene3D" id="3.40.1360.10">
    <property type="match status" value="1"/>
</dbReference>
<sequence>MKISESSISTILEQANILDLISEYVELKKTGKNYRGLCPFHSEKTPSFYVSEEKGVFHCFGCGASGNAISFVMKYHGYDFIDAVKFLAEKYGINIEMGEIKPYVNELYSLHEEIGVLAKKEILLSKDKRVKEFLQKRKLSLDLIDEFDIGFIGDGINLETVLKKYDRDVIIKSGLFYERYGSYSFKLRNRILFSIHSLTGKTIAFSGRVLDDSLPKYINSPETDIFSKRKILYNLNRAKNYTEGEVRKIYVVEGYFDVIRMWEYGFRNCVSTMGTSLTEEHAAILKRYADEVVLLFDGDEAGRKAAIRSLDVFLKNSFVPNVLFLPKGEDPDTFLLKNGSDALINLEKNKKDLFKLFINKVAKRCKDNYNLKSKYLADLSKKVSLIRDNYLKEIYLKEISDIFHIDYDSLKKGVDFSLAKKILNRSERKVKYICEYDFISSLFSLPEDVLLELINDINEDYFFDENMKKIYKKVVEFLNKNVNISVLVNDPEVGDFLSELLLKEQNYEDDYYSALLNKYKICINYLKKIKKEKQQLLGKSKDNHEKMKILSEINDIINKQKEYEKRLLEVQSL</sequence>
<feature type="zinc finger region" description="CHC2-type" evidence="12 14">
    <location>
        <begin position="38"/>
        <end position="62"/>
    </location>
</feature>
<comment type="function">
    <text evidence="12 13">RNA polymerase that catalyzes the synthesis of short RNA molecules used as primers for DNA polymerase during DNA replication.</text>
</comment>
<keyword evidence="10 12" id="KW-0238">DNA-binding</keyword>
<dbReference type="OrthoDB" id="9803773at2"/>
<comment type="catalytic activity">
    <reaction evidence="12">
        <text>ssDNA + n NTP = ssDNA/pppN(pN)n-1 hybrid + (n-1) diphosphate.</text>
        <dbReference type="EC" id="2.7.7.101"/>
    </reaction>
</comment>
<dbReference type="PIRSF" id="PIRSF002811">
    <property type="entry name" value="DnaG"/>
    <property type="match status" value="1"/>
</dbReference>
<dbReference type="NCBIfam" id="TIGR01391">
    <property type="entry name" value="dnaG"/>
    <property type="match status" value="1"/>
</dbReference>
<dbReference type="Gene3D" id="3.90.580.10">
    <property type="entry name" value="Zinc finger, CHC2-type domain"/>
    <property type="match status" value="1"/>
</dbReference>
<comment type="caution">
    <text evidence="16">The sequence shown here is derived from an EMBL/GenBank/DDBJ whole genome shotgun (WGS) entry which is preliminary data.</text>
</comment>
<dbReference type="GO" id="GO:0003677">
    <property type="term" value="F:DNA binding"/>
    <property type="evidence" value="ECO:0007669"/>
    <property type="project" value="UniProtKB-KW"/>
</dbReference>
<dbReference type="GO" id="GO:0000428">
    <property type="term" value="C:DNA-directed RNA polymerase complex"/>
    <property type="evidence" value="ECO:0007669"/>
    <property type="project" value="UniProtKB-KW"/>
</dbReference>
<keyword evidence="6 12" id="KW-0479">Metal-binding</keyword>
<comment type="cofactor">
    <cofactor evidence="12 13 14">
        <name>Zn(2+)</name>
        <dbReference type="ChEBI" id="CHEBI:29105"/>
    </cofactor>
    <text evidence="12 13 14">Binds 1 zinc ion per monomer.</text>
</comment>
<dbReference type="PANTHER" id="PTHR30313">
    <property type="entry name" value="DNA PRIMASE"/>
    <property type="match status" value="1"/>
</dbReference>
<dbReference type="AlphaFoldDB" id="A0A5A8F858"/>
<dbReference type="Pfam" id="PF13155">
    <property type="entry name" value="Toprim_2"/>
    <property type="match status" value="1"/>
</dbReference>
<dbReference type="EMBL" id="VFJB01000001">
    <property type="protein sequence ID" value="KAA0259428.1"/>
    <property type="molecule type" value="Genomic_DNA"/>
</dbReference>
<dbReference type="PROSITE" id="PS50880">
    <property type="entry name" value="TOPRIM"/>
    <property type="match status" value="1"/>
</dbReference>
<dbReference type="SUPFAM" id="SSF56731">
    <property type="entry name" value="DNA primase core"/>
    <property type="match status" value="1"/>
</dbReference>
<evidence type="ECO:0000256" key="3">
    <source>
        <dbReference type="ARBA" id="ARBA00022679"/>
    </source>
</evidence>
<evidence type="ECO:0000256" key="13">
    <source>
        <dbReference type="PIRNR" id="PIRNR002811"/>
    </source>
</evidence>
<evidence type="ECO:0000256" key="2">
    <source>
        <dbReference type="ARBA" id="ARBA00022515"/>
    </source>
</evidence>
<comment type="similarity">
    <text evidence="12 13">Belongs to the DnaG primase family.</text>
</comment>
<dbReference type="FunFam" id="3.90.580.10:FF:000001">
    <property type="entry name" value="DNA primase"/>
    <property type="match status" value="1"/>
</dbReference>
<dbReference type="PANTHER" id="PTHR30313:SF2">
    <property type="entry name" value="DNA PRIMASE"/>
    <property type="match status" value="1"/>
</dbReference>
<dbReference type="SUPFAM" id="SSF57783">
    <property type="entry name" value="Zinc beta-ribbon"/>
    <property type="match status" value="1"/>
</dbReference>
<evidence type="ECO:0000256" key="11">
    <source>
        <dbReference type="ARBA" id="ARBA00023163"/>
    </source>
</evidence>
<dbReference type="Gene3D" id="3.90.980.10">
    <property type="entry name" value="DNA primase, catalytic core, N-terminal domain"/>
    <property type="match status" value="1"/>
</dbReference>
<dbReference type="HAMAP" id="MF_00974">
    <property type="entry name" value="DNA_primase_DnaG"/>
    <property type="match status" value="1"/>
</dbReference>
<dbReference type="EC" id="2.7.7.101" evidence="12"/>
<dbReference type="InterPro" id="IPR002694">
    <property type="entry name" value="Znf_CHC2"/>
</dbReference>
<evidence type="ECO:0000256" key="7">
    <source>
        <dbReference type="ARBA" id="ARBA00022771"/>
    </source>
</evidence>
<evidence type="ECO:0000256" key="14">
    <source>
        <dbReference type="PIRSR" id="PIRSR002811-1"/>
    </source>
</evidence>
<name>A0A5A8F858_9BACT</name>
<dbReference type="InterPro" id="IPR050219">
    <property type="entry name" value="DnaG_primase"/>
</dbReference>
<keyword evidence="3 12" id="KW-0808">Transferase</keyword>
<dbReference type="GO" id="GO:1990077">
    <property type="term" value="C:primosome complex"/>
    <property type="evidence" value="ECO:0007669"/>
    <property type="project" value="UniProtKB-KW"/>
</dbReference>
<keyword evidence="11 12" id="KW-0804">Transcription</keyword>
<gene>
    <name evidence="12" type="primary">dnaG</name>
    <name evidence="16" type="ORF">FHQ18_00690</name>
</gene>
<evidence type="ECO:0000256" key="10">
    <source>
        <dbReference type="ARBA" id="ARBA00023125"/>
    </source>
</evidence>
<evidence type="ECO:0000259" key="15">
    <source>
        <dbReference type="PROSITE" id="PS50880"/>
    </source>
</evidence>
<dbReference type="GO" id="GO:0003899">
    <property type="term" value="F:DNA-directed RNA polymerase activity"/>
    <property type="evidence" value="ECO:0007669"/>
    <property type="project" value="UniProtKB-UniRule"/>
</dbReference>
<evidence type="ECO:0000256" key="8">
    <source>
        <dbReference type="ARBA" id="ARBA00022833"/>
    </source>
</evidence>
<dbReference type="CDD" id="cd03364">
    <property type="entry name" value="TOPRIM_DnaG_primases"/>
    <property type="match status" value="1"/>
</dbReference>
<dbReference type="GO" id="GO:0006269">
    <property type="term" value="P:DNA replication, synthesis of primer"/>
    <property type="evidence" value="ECO:0007669"/>
    <property type="project" value="UniProtKB-UniRule"/>
</dbReference>
<evidence type="ECO:0000313" key="16">
    <source>
        <dbReference type="EMBL" id="KAA0259428.1"/>
    </source>
</evidence>
<dbReference type="InterPro" id="IPR036977">
    <property type="entry name" value="DNA_primase_Znf_CHC2"/>
</dbReference>